<evidence type="ECO:0000256" key="1">
    <source>
        <dbReference type="ARBA" id="ARBA00022617"/>
    </source>
</evidence>
<keyword evidence="5" id="KW-1133">Transmembrane helix</keyword>
<evidence type="ECO:0000256" key="3">
    <source>
        <dbReference type="ARBA" id="ARBA00023004"/>
    </source>
</evidence>
<dbReference type="NCBIfam" id="NF011055">
    <property type="entry name" value="PRK14487.1"/>
    <property type="match status" value="1"/>
</dbReference>
<feature type="domain" description="Cytochrome c" evidence="6">
    <location>
        <begin position="47"/>
        <end position="185"/>
    </location>
</feature>
<evidence type="ECO:0000256" key="4">
    <source>
        <dbReference type="PROSITE-ProRule" id="PRU00433"/>
    </source>
</evidence>
<feature type="domain" description="Cytochrome c" evidence="6">
    <location>
        <begin position="212"/>
        <end position="289"/>
    </location>
</feature>
<dbReference type="PROSITE" id="PS51007">
    <property type="entry name" value="CYTC"/>
    <property type="match status" value="2"/>
</dbReference>
<dbReference type="InterPro" id="IPR003468">
    <property type="entry name" value="Cyt_c_oxidase_monohaem-su/FixO"/>
</dbReference>
<comment type="caution">
    <text evidence="7">The sequence shown here is derived from an EMBL/GenBank/DDBJ whole genome shotgun (WGS) entry which is preliminary data.</text>
</comment>
<organism evidence="7 8">
    <name type="scientific">Pelovirga terrestris</name>
    <dbReference type="NCBI Taxonomy" id="2771352"/>
    <lineage>
        <taxon>Bacteria</taxon>
        <taxon>Pseudomonadati</taxon>
        <taxon>Thermodesulfobacteriota</taxon>
        <taxon>Desulfuromonadia</taxon>
        <taxon>Geobacterales</taxon>
        <taxon>Geobacteraceae</taxon>
        <taxon>Pelovirga</taxon>
    </lineage>
</organism>
<dbReference type="RefSeq" id="WP_191155392.1">
    <property type="nucleotide sequence ID" value="NZ_JACWUN010000008.1"/>
</dbReference>
<sequence length="290" mass="32685">MWEKKPILLMLMATAAILVGTTITMILPFVWVNTEADRIEGVTPYTPLEQEGRDIYMREGCNNCHTQTVRPLVAEVLRYGDYSKSGEFVYDRPFLWGSKRTGPDLARLGGKYPDAWHYQHMETPRSIFPKTNMPAYGWLSNNALKPDKVRRKMQVLGFPHSEAQIAELATKNEMDAIIAYMQKLGSDIPWRQTGRTEIVGELRNPFSGADQTTLAGWRPLYQSNCSACHGTNMEGGIGPELVGDYYDEETLFRIIYDGIAAGGMPAYANLGSERVWQLVNLIKYDQSTGD</sequence>
<dbReference type="InterPro" id="IPR051459">
    <property type="entry name" value="Cytochrome_c-type_DH"/>
</dbReference>
<evidence type="ECO:0000313" key="7">
    <source>
        <dbReference type="EMBL" id="MBD1400637.1"/>
    </source>
</evidence>
<evidence type="ECO:0000259" key="6">
    <source>
        <dbReference type="PROSITE" id="PS51007"/>
    </source>
</evidence>
<dbReference type="GO" id="GO:0020037">
    <property type="term" value="F:heme binding"/>
    <property type="evidence" value="ECO:0007669"/>
    <property type="project" value="InterPro"/>
</dbReference>
<feature type="transmembrane region" description="Helical" evidence="5">
    <location>
        <begin position="7"/>
        <end position="31"/>
    </location>
</feature>
<evidence type="ECO:0000256" key="2">
    <source>
        <dbReference type="ARBA" id="ARBA00022723"/>
    </source>
</evidence>
<dbReference type="GO" id="GO:0009055">
    <property type="term" value="F:electron transfer activity"/>
    <property type="evidence" value="ECO:0007669"/>
    <property type="project" value="InterPro"/>
</dbReference>
<keyword evidence="1 4" id="KW-0349">Heme</keyword>
<dbReference type="Gene3D" id="1.10.760.10">
    <property type="entry name" value="Cytochrome c-like domain"/>
    <property type="match status" value="2"/>
</dbReference>
<keyword evidence="8" id="KW-1185">Reference proteome</keyword>
<evidence type="ECO:0000256" key="5">
    <source>
        <dbReference type="SAM" id="Phobius"/>
    </source>
</evidence>
<dbReference type="EMBL" id="JACWUN010000008">
    <property type="protein sequence ID" value="MBD1400637.1"/>
    <property type="molecule type" value="Genomic_DNA"/>
</dbReference>
<dbReference type="PANTHER" id="PTHR35008:SF4">
    <property type="entry name" value="BLL4482 PROTEIN"/>
    <property type="match status" value="1"/>
</dbReference>
<keyword evidence="2 4" id="KW-0479">Metal-binding</keyword>
<dbReference type="Proteomes" id="UP000632828">
    <property type="component" value="Unassembled WGS sequence"/>
</dbReference>
<reference evidence="7" key="1">
    <citation type="submission" date="2020-09" db="EMBL/GenBank/DDBJ databases">
        <title>Pelobacter alkaliphilus sp. nov., a novel anaerobic arsenate-reducing bacterium from terrestrial mud volcano.</title>
        <authorList>
            <person name="Khomyakova M.A."/>
            <person name="Merkel A.Y."/>
            <person name="Slobodkin A.I."/>
        </authorList>
    </citation>
    <scope>NUCLEOTIDE SEQUENCE</scope>
    <source>
        <strain evidence="7">M08fum</strain>
    </source>
</reference>
<dbReference type="InterPro" id="IPR009056">
    <property type="entry name" value="Cyt_c-like_dom"/>
</dbReference>
<accession>A0A8J6UL55</accession>
<keyword evidence="5" id="KW-0472">Membrane</keyword>
<proteinExistence type="predicted"/>
<protein>
    <submittedName>
        <fullName evidence="7">Cbb3-type cytochrome c oxidase subunit II</fullName>
    </submittedName>
</protein>
<dbReference type="InterPro" id="IPR036909">
    <property type="entry name" value="Cyt_c-like_dom_sf"/>
</dbReference>
<name>A0A8J6UL55_9BACT</name>
<evidence type="ECO:0000313" key="8">
    <source>
        <dbReference type="Proteomes" id="UP000632828"/>
    </source>
</evidence>
<dbReference type="Pfam" id="PF13442">
    <property type="entry name" value="Cytochrome_CBB3"/>
    <property type="match status" value="1"/>
</dbReference>
<dbReference type="Pfam" id="PF02433">
    <property type="entry name" value="FixO"/>
    <property type="match status" value="1"/>
</dbReference>
<dbReference type="PANTHER" id="PTHR35008">
    <property type="entry name" value="BLL4482 PROTEIN-RELATED"/>
    <property type="match status" value="1"/>
</dbReference>
<dbReference type="GO" id="GO:0046872">
    <property type="term" value="F:metal ion binding"/>
    <property type="evidence" value="ECO:0007669"/>
    <property type="project" value="UniProtKB-KW"/>
</dbReference>
<gene>
    <name evidence="7" type="ORF">ICT70_08150</name>
</gene>
<dbReference type="AlphaFoldDB" id="A0A8J6UL55"/>
<keyword evidence="3 4" id="KW-0408">Iron</keyword>
<keyword evidence="5" id="KW-0812">Transmembrane</keyword>
<dbReference type="SUPFAM" id="SSF46626">
    <property type="entry name" value="Cytochrome c"/>
    <property type="match status" value="2"/>
</dbReference>